<dbReference type="GO" id="GO:0005737">
    <property type="term" value="C:cytoplasm"/>
    <property type="evidence" value="ECO:0007669"/>
    <property type="project" value="TreeGrafter"/>
</dbReference>
<dbReference type="AlphaFoldDB" id="A0A409WMG7"/>
<dbReference type="InParanoid" id="A0A409WMG7"/>
<dbReference type="Proteomes" id="UP000283269">
    <property type="component" value="Unassembled WGS sequence"/>
</dbReference>
<dbReference type="Pfam" id="PF10294">
    <property type="entry name" value="Methyltransf_16"/>
    <property type="match status" value="1"/>
</dbReference>
<proteinExistence type="predicted"/>
<dbReference type="EMBL" id="NHYD01003368">
    <property type="protein sequence ID" value="PPQ79679.1"/>
    <property type="molecule type" value="Genomic_DNA"/>
</dbReference>
<evidence type="ECO:0008006" key="3">
    <source>
        <dbReference type="Google" id="ProtNLM"/>
    </source>
</evidence>
<evidence type="ECO:0000313" key="1">
    <source>
        <dbReference type="EMBL" id="PPQ79679.1"/>
    </source>
</evidence>
<comment type="caution">
    <text evidence="1">The sequence shown here is derived from an EMBL/GenBank/DDBJ whole genome shotgun (WGS) entry which is preliminary data.</text>
</comment>
<protein>
    <recommendedName>
        <fullName evidence="3">Protein-lysine N-methyltransferase EFM6</fullName>
    </recommendedName>
</protein>
<dbReference type="SUPFAM" id="SSF53335">
    <property type="entry name" value="S-adenosyl-L-methionine-dependent methyltransferases"/>
    <property type="match status" value="1"/>
</dbReference>
<name>A0A409WMG7_PSICY</name>
<dbReference type="PANTHER" id="PTHR14614:SF162">
    <property type="entry name" value="EXPRESSED PROTEIN"/>
    <property type="match status" value="1"/>
</dbReference>
<dbReference type="OrthoDB" id="413520at2759"/>
<dbReference type="InterPro" id="IPR019410">
    <property type="entry name" value="Methyltransf_16"/>
</dbReference>
<dbReference type="Gene3D" id="3.40.50.150">
    <property type="entry name" value="Vaccinia Virus protein VP39"/>
    <property type="match status" value="1"/>
</dbReference>
<sequence length="394" mass="43859">MFYYISFLRPPPITAAPYGTISIKPQISNDLRTEPFDGSQELFYSWSLDGARQPRVTKPVKLTTWRLSSAYKDIPLPVPAGVREGERWRLTLTGQAQAHGHLNPECIDLSSPQVGKVPFPVLSMPIIFNGRGHKGSAKQEMVERTYLVPYIYRDEAPMKEGEPLPAGEKQMAALRIRENTAFDLDKKIWDSGLGLCSWLIDLKENSALRENNAELQDLHDSLFSDEPRKILELGAGVGILSVVIALLRSDLNNVEAGKDHLLATDVDSAMPLLEENISINDVYYKLNPPKAMVLDWDEELPEEVKALQNLDAVVMADVTYNTASFPSLCRTLSSLIRMSPKVPAILLSYKVRDDAERGFWAMAAEVGIDFVKIGQREGAGGAPIEIWSGHVRMV</sequence>
<gene>
    <name evidence="1" type="ORF">CVT25_003253</name>
</gene>
<dbReference type="GO" id="GO:0008757">
    <property type="term" value="F:S-adenosylmethionine-dependent methyltransferase activity"/>
    <property type="evidence" value="ECO:0007669"/>
    <property type="project" value="UniProtKB-ARBA"/>
</dbReference>
<reference evidence="1 2" key="1">
    <citation type="journal article" date="2018" name="Evol. Lett.">
        <title>Horizontal gene cluster transfer increased hallucinogenic mushroom diversity.</title>
        <authorList>
            <person name="Reynolds H.T."/>
            <person name="Vijayakumar V."/>
            <person name="Gluck-Thaler E."/>
            <person name="Korotkin H.B."/>
            <person name="Matheny P.B."/>
            <person name="Slot J.C."/>
        </authorList>
    </citation>
    <scope>NUCLEOTIDE SEQUENCE [LARGE SCALE GENOMIC DNA]</scope>
    <source>
        <strain evidence="1 2">2631</strain>
    </source>
</reference>
<organism evidence="1 2">
    <name type="scientific">Psilocybe cyanescens</name>
    <dbReference type="NCBI Taxonomy" id="93625"/>
    <lineage>
        <taxon>Eukaryota</taxon>
        <taxon>Fungi</taxon>
        <taxon>Dikarya</taxon>
        <taxon>Basidiomycota</taxon>
        <taxon>Agaricomycotina</taxon>
        <taxon>Agaricomycetes</taxon>
        <taxon>Agaricomycetidae</taxon>
        <taxon>Agaricales</taxon>
        <taxon>Agaricineae</taxon>
        <taxon>Strophariaceae</taxon>
        <taxon>Psilocybe</taxon>
    </lineage>
</organism>
<dbReference type="PANTHER" id="PTHR14614">
    <property type="entry name" value="HEPATOCELLULAR CARCINOMA-ASSOCIATED ANTIGEN"/>
    <property type="match status" value="1"/>
</dbReference>
<accession>A0A409WMG7</accession>
<dbReference type="GO" id="GO:0005634">
    <property type="term" value="C:nucleus"/>
    <property type="evidence" value="ECO:0007669"/>
    <property type="project" value="TreeGrafter"/>
</dbReference>
<dbReference type="InterPro" id="IPR029063">
    <property type="entry name" value="SAM-dependent_MTases_sf"/>
</dbReference>
<evidence type="ECO:0000313" key="2">
    <source>
        <dbReference type="Proteomes" id="UP000283269"/>
    </source>
</evidence>
<dbReference type="STRING" id="93625.A0A409WMG7"/>
<keyword evidence="2" id="KW-1185">Reference proteome</keyword>